<name>A0A8S9YCP7_9TREM</name>
<dbReference type="Proteomes" id="UP000822476">
    <property type="component" value="Unassembled WGS sequence"/>
</dbReference>
<keyword evidence="3" id="KW-1185">Reference proteome</keyword>
<dbReference type="AlphaFoldDB" id="A0A8S9YCP7"/>
<comment type="caution">
    <text evidence="2">The sequence shown here is derived from an EMBL/GenBank/DDBJ whole genome shotgun (WGS) entry which is preliminary data.</text>
</comment>
<evidence type="ECO:0000313" key="3">
    <source>
        <dbReference type="Proteomes" id="UP000822476"/>
    </source>
</evidence>
<evidence type="ECO:0000313" key="2">
    <source>
        <dbReference type="EMBL" id="KAF7234089.1"/>
    </source>
</evidence>
<feature type="transmembrane region" description="Helical" evidence="1">
    <location>
        <begin position="43"/>
        <end position="71"/>
    </location>
</feature>
<reference evidence="2" key="1">
    <citation type="submission" date="2019-07" db="EMBL/GenBank/DDBJ databases">
        <title>Annotation for the trematode Paragonimus miyazaki's.</title>
        <authorList>
            <person name="Choi Y.-J."/>
        </authorList>
    </citation>
    <scope>NUCLEOTIDE SEQUENCE</scope>
    <source>
        <strain evidence="2">Japan</strain>
    </source>
</reference>
<proteinExistence type="predicted"/>
<accession>A0A8S9YCP7</accession>
<keyword evidence="1" id="KW-0812">Transmembrane</keyword>
<gene>
    <name evidence="2" type="ORF">EG68_12495</name>
</gene>
<keyword evidence="1" id="KW-0472">Membrane</keyword>
<dbReference type="EMBL" id="JTDE01013056">
    <property type="protein sequence ID" value="KAF7234089.1"/>
    <property type="molecule type" value="Genomic_DNA"/>
</dbReference>
<evidence type="ECO:0000256" key="1">
    <source>
        <dbReference type="SAM" id="Phobius"/>
    </source>
</evidence>
<keyword evidence="1" id="KW-1133">Transmembrane helix</keyword>
<organism evidence="2 3">
    <name type="scientific">Paragonimus skrjabini miyazakii</name>
    <dbReference type="NCBI Taxonomy" id="59628"/>
    <lineage>
        <taxon>Eukaryota</taxon>
        <taxon>Metazoa</taxon>
        <taxon>Spiralia</taxon>
        <taxon>Lophotrochozoa</taxon>
        <taxon>Platyhelminthes</taxon>
        <taxon>Trematoda</taxon>
        <taxon>Digenea</taxon>
        <taxon>Plagiorchiida</taxon>
        <taxon>Troglotremata</taxon>
        <taxon>Troglotrematidae</taxon>
        <taxon>Paragonimus</taxon>
    </lineage>
</organism>
<protein>
    <submittedName>
        <fullName evidence="2">Uncharacterized protein</fullName>
    </submittedName>
</protein>
<sequence>MSLASKIMIMLAAALGVICTLGAIIQLREVISSSTKPSFLNAGIGLLFIALFIFAGLLIFIFVTLCCWYYFHAGRFDEYSCNTTDSRSLCWVSLKYN</sequence>